<keyword evidence="2" id="KW-0812">Transmembrane</keyword>
<evidence type="ECO:0000313" key="4">
    <source>
        <dbReference type="Proteomes" id="UP001595969"/>
    </source>
</evidence>
<reference evidence="4" key="1">
    <citation type="journal article" date="2019" name="Int. J. Syst. Evol. Microbiol.">
        <title>The Global Catalogue of Microorganisms (GCM) 10K type strain sequencing project: providing services to taxonomists for standard genome sequencing and annotation.</title>
        <authorList>
            <consortium name="The Broad Institute Genomics Platform"/>
            <consortium name="The Broad Institute Genome Sequencing Center for Infectious Disease"/>
            <person name="Wu L."/>
            <person name="Ma J."/>
        </authorList>
    </citation>
    <scope>NUCLEOTIDE SEQUENCE [LARGE SCALE GENOMIC DNA]</scope>
    <source>
        <strain evidence="4">CGMCC 1.19032</strain>
    </source>
</reference>
<dbReference type="InterPro" id="IPR039076">
    <property type="entry name" value="DivIC"/>
</dbReference>
<dbReference type="InterPro" id="IPR007060">
    <property type="entry name" value="FtsL/DivIC"/>
</dbReference>
<dbReference type="RefSeq" id="WP_204654913.1">
    <property type="nucleotide sequence ID" value="NZ_JAFBFD010000044.1"/>
</dbReference>
<name>A0ABV9MQD4_9ENTE</name>
<feature type="transmembrane region" description="Helical" evidence="2">
    <location>
        <begin position="38"/>
        <end position="57"/>
    </location>
</feature>
<organism evidence="3 4">
    <name type="scientific">Enterococcus lemanii</name>
    <dbReference type="NCBI Taxonomy" id="1159752"/>
    <lineage>
        <taxon>Bacteria</taxon>
        <taxon>Bacillati</taxon>
        <taxon>Bacillota</taxon>
        <taxon>Bacilli</taxon>
        <taxon>Lactobacillales</taxon>
        <taxon>Enterococcaceae</taxon>
        <taxon>Enterococcus</taxon>
    </lineage>
</organism>
<dbReference type="PANTHER" id="PTHR40027">
    <property type="entry name" value="CELL DIVISION PROTEIN DIVIC"/>
    <property type="match status" value="1"/>
</dbReference>
<dbReference type="Pfam" id="PF04977">
    <property type="entry name" value="DivIC"/>
    <property type="match status" value="1"/>
</dbReference>
<keyword evidence="4" id="KW-1185">Reference proteome</keyword>
<keyword evidence="2" id="KW-1133">Transmembrane helix</keyword>
<proteinExistence type="predicted"/>
<evidence type="ECO:0000313" key="3">
    <source>
        <dbReference type="EMBL" id="MFC4718187.1"/>
    </source>
</evidence>
<dbReference type="Proteomes" id="UP001595969">
    <property type="component" value="Unassembled WGS sequence"/>
</dbReference>
<evidence type="ECO:0000256" key="2">
    <source>
        <dbReference type="SAM" id="Phobius"/>
    </source>
</evidence>
<comment type="caution">
    <text evidence="3">The sequence shown here is derived from an EMBL/GenBank/DDBJ whole genome shotgun (WGS) entry which is preliminary data.</text>
</comment>
<protein>
    <submittedName>
        <fullName evidence="3">Septum formation initiator family protein</fullName>
    </submittedName>
</protein>
<evidence type="ECO:0000256" key="1">
    <source>
        <dbReference type="SAM" id="Coils"/>
    </source>
</evidence>
<sequence length="128" mass="15174">MKQENQNNLQYLDNDYVKENYGKQVKKQREVIFRRRRLAAIMVVATALFISLGIPLFNDYLRLQNLKTYQEQTILDQKALEEEVVALQKEVDLLHDDDYVAKIARERFYYSKEGELLFPLPESETANK</sequence>
<accession>A0ABV9MQD4</accession>
<keyword evidence="1" id="KW-0175">Coiled coil</keyword>
<gene>
    <name evidence="3" type="ORF">ACFO5I_00160</name>
</gene>
<dbReference type="EMBL" id="JBHSGS010000002">
    <property type="protein sequence ID" value="MFC4718187.1"/>
    <property type="molecule type" value="Genomic_DNA"/>
</dbReference>
<keyword evidence="2" id="KW-0472">Membrane</keyword>
<dbReference type="PANTHER" id="PTHR40027:SF1">
    <property type="entry name" value="CELL DIVISION PROTEIN DIVIC"/>
    <property type="match status" value="1"/>
</dbReference>
<feature type="coiled-coil region" evidence="1">
    <location>
        <begin position="70"/>
        <end position="97"/>
    </location>
</feature>